<name>A0A2S7Y392_BEABA</name>
<evidence type="ECO:0000313" key="1">
    <source>
        <dbReference type="EMBL" id="PQK10342.1"/>
    </source>
</evidence>
<reference evidence="1 2" key="1">
    <citation type="submission" date="2016-07" db="EMBL/GenBank/DDBJ databases">
        <title>Comparative genomics of the entomopathogenic fungus Beauveria bassiana.</title>
        <authorList>
            <person name="Valero Jimenez C.A."/>
            <person name="Zwaan B.J."/>
            <person name="Van Kan J.A."/>
            <person name="Takken W."/>
            <person name="Debets A.J."/>
            <person name="Schoustra S.E."/>
            <person name="Koenraadt C.J."/>
        </authorList>
    </citation>
    <scope>NUCLEOTIDE SEQUENCE [LARGE SCALE GENOMIC DNA]</scope>
    <source>
        <strain evidence="1 2">ARSEF 8028</strain>
    </source>
</reference>
<sequence>MAKSSVHDYARMFAHITPVPITRSLALQFLHPSQHSTRSVASANCPDSDAAMWYQHCWIEVTSTV</sequence>
<accession>A0A2S7Y392</accession>
<gene>
    <name evidence="1" type="ORF">BB8028_0002g06640</name>
</gene>
<dbReference type="AlphaFoldDB" id="A0A2S7Y392"/>
<organism evidence="1 2">
    <name type="scientific">Beauveria bassiana</name>
    <name type="common">White muscardine disease fungus</name>
    <name type="synonym">Tritirachium shiotae</name>
    <dbReference type="NCBI Taxonomy" id="176275"/>
    <lineage>
        <taxon>Eukaryota</taxon>
        <taxon>Fungi</taxon>
        <taxon>Dikarya</taxon>
        <taxon>Ascomycota</taxon>
        <taxon>Pezizomycotina</taxon>
        <taxon>Sordariomycetes</taxon>
        <taxon>Hypocreomycetidae</taxon>
        <taxon>Hypocreales</taxon>
        <taxon>Cordycipitaceae</taxon>
        <taxon>Beauveria</taxon>
    </lineage>
</organism>
<dbReference type="EMBL" id="JRHA01000002">
    <property type="protein sequence ID" value="PQK10342.1"/>
    <property type="molecule type" value="Genomic_DNA"/>
</dbReference>
<dbReference type="Proteomes" id="UP000237441">
    <property type="component" value="Unassembled WGS sequence"/>
</dbReference>
<comment type="caution">
    <text evidence="1">The sequence shown here is derived from an EMBL/GenBank/DDBJ whole genome shotgun (WGS) entry which is preliminary data.</text>
</comment>
<evidence type="ECO:0000313" key="2">
    <source>
        <dbReference type="Proteomes" id="UP000237441"/>
    </source>
</evidence>
<proteinExistence type="predicted"/>
<protein>
    <submittedName>
        <fullName evidence="1">Uncharacterized protein</fullName>
    </submittedName>
</protein>